<dbReference type="EC" id="2.7.4.8" evidence="4 13"/>
<keyword evidence="7 13" id="KW-0808">Transferase</keyword>
<dbReference type="InterPro" id="IPR008145">
    <property type="entry name" value="GK/Ca_channel_bsu"/>
</dbReference>
<keyword evidence="10 13" id="KW-0067">ATP-binding</keyword>
<feature type="binding site" evidence="13">
    <location>
        <begin position="11"/>
        <end position="18"/>
    </location>
    <ligand>
        <name>ATP</name>
        <dbReference type="ChEBI" id="CHEBI:30616"/>
    </ligand>
</feature>
<evidence type="ECO:0000313" key="16">
    <source>
        <dbReference type="Proteomes" id="UP000030643"/>
    </source>
</evidence>
<dbReference type="FunFam" id="3.40.50.300:FF:000855">
    <property type="entry name" value="Guanylate kinase"/>
    <property type="match status" value="1"/>
</dbReference>
<dbReference type="PANTHER" id="PTHR23117">
    <property type="entry name" value="GUANYLATE KINASE-RELATED"/>
    <property type="match status" value="1"/>
</dbReference>
<dbReference type="EMBL" id="DF820492">
    <property type="protein sequence ID" value="GAK31429.1"/>
    <property type="molecule type" value="Genomic_DNA"/>
</dbReference>
<comment type="function">
    <text evidence="1 13">Essential for recycling GMP and indirectly, cGMP.</text>
</comment>
<dbReference type="InterPro" id="IPR020590">
    <property type="entry name" value="Guanylate_kinase_CS"/>
</dbReference>
<dbReference type="GO" id="GO:0004385">
    <property type="term" value="F:GMP kinase activity"/>
    <property type="evidence" value="ECO:0007669"/>
    <property type="project" value="UniProtKB-UniRule"/>
</dbReference>
<dbReference type="Gene3D" id="3.30.63.10">
    <property type="entry name" value="Guanylate Kinase phosphate binding domain"/>
    <property type="match status" value="1"/>
</dbReference>
<name>A0A069CVC7_WEIOS</name>
<accession>A0A069CVC7</accession>
<dbReference type="STRING" id="1329250.WOSG25_091280"/>
<dbReference type="InterPro" id="IPR017665">
    <property type="entry name" value="Guanylate_kinase"/>
</dbReference>
<dbReference type="GO" id="GO:0005524">
    <property type="term" value="F:ATP binding"/>
    <property type="evidence" value="ECO:0007669"/>
    <property type="project" value="UniProtKB-UniRule"/>
</dbReference>
<evidence type="ECO:0000256" key="3">
    <source>
        <dbReference type="ARBA" id="ARBA00005790"/>
    </source>
</evidence>
<dbReference type="SMART" id="SM00072">
    <property type="entry name" value="GuKc"/>
    <property type="match status" value="1"/>
</dbReference>
<keyword evidence="8 13" id="KW-0547">Nucleotide-binding</keyword>
<dbReference type="PROSITE" id="PS00856">
    <property type="entry name" value="GUANYLATE_KINASE_1"/>
    <property type="match status" value="1"/>
</dbReference>
<keyword evidence="16" id="KW-1185">Reference proteome</keyword>
<dbReference type="eggNOG" id="COG0194">
    <property type="taxonomic scope" value="Bacteria"/>
</dbReference>
<dbReference type="SUPFAM" id="SSF52540">
    <property type="entry name" value="P-loop containing nucleoside triphosphate hydrolases"/>
    <property type="match status" value="1"/>
</dbReference>
<evidence type="ECO:0000256" key="10">
    <source>
        <dbReference type="ARBA" id="ARBA00022840"/>
    </source>
</evidence>
<dbReference type="CDD" id="cd00071">
    <property type="entry name" value="GMPK"/>
    <property type="match status" value="1"/>
</dbReference>
<keyword evidence="6 13" id="KW-0963">Cytoplasm</keyword>
<evidence type="ECO:0000256" key="12">
    <source>
        <dbReference type="ARBA" id="ARBA00048594"/>
    </source>
</evidence>
<evidence type="ECO:0000313" key="15">
    <source>
        <dbReference type="EMBL" id="GAK31429.1"/>
    </source>
</evidence>
<evidence type="ECO:0000256" key="6">
    <source>
        <dbReference type="ARBA" id="ARBA00022490"/>
    </source>
</evidence>
<evidence type="ECO:0000256" key="9">
    <source>
        <dbReference type="ARBA" id="ARBA00022777"/>
    </source>
</evidence>
<dbReference type="PROSITE" id="PS50052">
    <property type="entry name" value="GUANYLATE_KINASE_2"/>
    <property type="match status" value="1"/>
</dbReference>
<dbReference type="InterPro" id="IPR008144">
    <property type="entry name" value="Guanylate_kin-like_dom"/>
</dbReference>
<evidence type="ECO:0000256" key="13">
    <source>
        <dbReference type="HAMAP-Rule" id="MF_00328"/>
    </source>
</evidence>
<evidence type="ECO:0000256" key="11">
    <source>
        <dbReference type="ARBA" id="ARBA00030128"/>
    </source>
</evidence>
<dbReference type="HAMAP" id="MF_00328">
    <property type="entry name" value="Guanylate_kinase"/>
    <property type="match status" value="1"/>
</dbReference>
<proteinExistence type="inferred from homology"/>
<comment type="similarity">
    <text evidence="3 13">Belongs to the guanylate kinase family.</text>
</comment>
<feature type="domain" description="Guanylate kinase-like" evidence="14">
    <location>
        <begin position="4"/>
        <end position="183"/>
    </location>
</feature>
<gene>
    <name evidence="13" type="primary">gmk</name>
    <name evidence="15" type="ORF">WOSG25_091280</name>
</gene>
<dbReference type="GO" id="GO:0005829">
    <property type="term" value="C:cytosol"/>
    <property type="evidence" value="ECO:0007669"/>
    <property type="project" value="TreeGrafter"/>
</dbReference>
<comment type="subcellular location">
    <subcellularLocation>
        <location evidence="2 13">Cytoplasm</location>
    </subcellularLocation>
</comment>
<reference evidence="16" key="1">
    <citation type="journal article" date="2014" name="Genome Announc.">
        <title>Draft genome sequence of Weissella oryzae SG25T, isolated from fermented rice grains.</title>
        <authorList>
            <person name="Tanizawa Y."/>
            <person name="Fujisawa T."/>
            <person name="Mochizuki T."/>
            <person name="Kaminuma E."/>
            <person name="Suzuki Y."/>
            <person name="Nakamura Y."/>
            <person name="Tohno M."/>
        </authorList>
    </citation>
    <scope>NUCLEOTIDE SEQUENCE [LARGE SCALE GENOMIC DNA]</scope>
    <source>
        <strain evidence="16">DSM 25784 / JCM 18191 / LMG 30913 / SG25</strain>
    </source>
</reference>
<dbReference type="Gene3D" id="3.40.50.300">
    <property type="entry name" value="P-loop containing nucleotide triphosphate hydrolases"/>
    <property type="match status" value="1"/>
</dbReference>
<comment type="catalytic activity">
    <reaction evidence="12 13">
        <text>GMP + ATP = GDP + ADP</text>
        <dbReference type="Rhea" id="RHEA:20780"/>
        <dbReference type="ChEBI" id="CHEBI:30616"/>
        <dbReference type="ChEBI" id="CHEBI:58115"/>
        <dbReference type="ChEBI" id="CHEBI:58189"/>
        <dbReference type="ChEBI" id="CHEBI:456216"/>
        <dbReference type="EC" id="2.7.4.8"/>
    </reaction>
</comment>
<evidence type="ECO:0000256" key="2">
    <source>
        <dbReference type="ARBA" id="ARBA00004496"/>
    </source>
</evidence>
<sequence length="205" mass="23246">MKRGVLIVLSGPSGVGKGTVRKALFEEPDIDFQYSISMTTRQPRAGEVNGEDYFFVTREEFETEISNGGMLEYAEYVGNYYGTPKSFIDRTLAAGRDVLLEIEVQGALQVKEKMPEGAYIFLTPPDLHALKQRLIGRGTEAMAVIEKRVSTATSEIRMMANYDYAVVNDEVELAVRRIKDIINVERLRVHRVLPEYVEMIEELEE</sequence>
<evidence type="ECO:0000259" key="14">
    <source>
        <dbReference type="PROSITE" id="PS50052"/>
    </source>
</evidence>
<evidence type="ECO:0000256" key="7">
    <source>
        <dbReference type="ARBA" id="ARBA00022679"/>
    </source>
</evidence>
<organism evidence="15 16">
    <name type="scientific">Weissella oryzae (strain DSM 25784 / JCM 18191 / LMG 30913 / SG25)</name>
    <dbReference type="NCBI Taxonomy" id="1329250"/>
    <lineage>
        <taxon>Bacteria</taxon>
        <taxon>Bacillati</taxon>
        <taxon>Bacillota</taxon>
        <taxon>Bacilli</taxon>
        <taxon>Lactobacillales</taxon>
        <taxon>Lactobacillaceae</taxon>
        <taxon>Weissella</taxon>
    </lineage>
</organism>
<protein>
    <recommendedName>
        <fullName evidence="5 13">Guanylate kinase</fullName>
        <ecNumber evidence="4 13">2.7.4.8</ecNumber>
    </recommendedName>
    <alternativeName>
        <fullName evidence="11 13">GMP kinase</fullName>
    </alternativeName>
</protein>
<evidence type="ECO:0000256" key="1">
    <source>
        <dbReference type="ARBA" id="ARBA00003531"/>
    </source>
</evidence>
<dbReference type="Pfam" id="PF00625">
    <property type="entry name" value="Guanylate_kin"/>
    <property type="match status" value="1"/>
</dbReference>
<keyword evidence="9 13" id="KW-0418">Kinase</keyword>
<evidence type="ECO:0000256" key="4">
    <source>
        <dbReference type="ARBA" id="ARBA00012961"/>
    </source>
</evidence>
<dbReference type="AlphaFoldDB" id="A0A069CVC7"/>
<dbReference type="InterPro" id="IPR027417">
    <property type="entry name" value="P-loop_NTPase"/>
</dbReference>
<dbReference type="Proteomes" id="UP000030643">
    <property type="component" value="Unassembled WGS sequence"/>
</dbReference>
<dbReference type="PANTHER" id="PTHR23117:SF13">
    <property type="entry name" value="GUANYLATE KINASE"/>
    <property type="match status" value="1"/>
</dbReference>
<dbReference type="OrthoDB" id="9808150at2"/>
<dbReference type="FunFam" id="3.30.63.10:FF:000002">
    <property type="entry name" value="Guanylate kinase 1"/>
    <property type="match status" value="1"/>
</dbReference>
<dbReference type="NCBIfam" id="TIGR03263">
    <property type="entry name" value="guanyl_kin"/>
    <property type="match status" value="1"/>
</dbReference>
<evidence type="ECO:0000256" key="8">
    <source>
        <dbReference type="ARBA" id="ARBA00022741"/>
    </source>
</evidence>
<evidence type="ECO:0000256" key="5">
    <source>
        <dbReference type="ARBA" id="ARBA00016296"/>
    </source>
</evidence>